<evidence type="ECO:0000313" key="2">
    <source>
        <dbReference type="EMBL" id="KAJ4488883.1"/>
    </source>
</evidence>
<evidence type="ECO:0000313" key="3">
    <source>
        <dbReference type="Proteomes" id="UP001150238"/>
    </source>
</evidence>
<evidence type="ECO:0000256" key="1">
    <source>
        <dbReference type="SAM" id="MobiDB-lite"/>
    </source>
</evidence>
<dbReference type="EMBL" id="JANVFS010000008">
    <property type="protein sequence ID" value="KAJ4488883.1"/>
    <property type="molecule type" value="Genomic_DNA"/>
</dbReference>
<accession>A0A9W9ARI0</accession>
<proteinExistence type="predicted"/>
<feature type="region of interest" description="Disordered" evidence="1">
    <location>
        <begin position="286"/>
        <end position="305"/>
    </location>
</feature>
<dbReference type="Proteomes" id="UP001150238">
    <property type="component" value="Unassembled WGS sequence"/>
</dbReference>
<protein>
    <submittedName>
        <fullName evidence="2">Uncharacterized protein</fullName>
    </submittedName>
</protein>
<comment type="caution">
    <text evidence="2">The sequence shown here is derived from an EMBL/GenBank/DDBJ whole genome shotgun (WGS) entry which is preliminary data.</text>
</comment>
<reference evidence="2" key="2">
    <citation type="journal article" date="2023" name="Proc. Natl. Acad. Sci. U.S.A.">
        <title>A global phylogenomic analysis of the shiitake genus Lentinula.</title>
        <authorList>
            <person name="Sierra-Patev S."/>
            <person name="Min B."/>
            <person name="Naranjo-Ortiz M."/>
            <person name="Looney B."/>
            <person name="Konkel Z."/>
            <person name="Slot J.C."/>
            <person name="Sakamoto Y."/>
            <person name="Steenwyk J.L."/>
            <person name="Rokas A."/>
            <person name="Carro J."/>
            <person name="Camarero S."/>
            <person name="Ferreira P."/>
            <person name="Molpeceres G."/>
            <person name="Ruiz-Duenas F.J."/>
            <person name="Serrano A."/>
            <person name="Henrissat B."/>
            <person name="Drula E."/>
            <person name="Hughes K.W."/>
            <person name="Mata J.L."/>
            <person name="Ishikawa N.K."/>
            <person name="Vargas-Isla R."/>
            <person name="Ushijima S."/>
            <person name="Smith C.A."/>
            <person name="Donoghue J."/>
            <person name="Ahrendt S."/>
            <person name="Andreopoulos W."/>
            <person name="He G."/>
            <person name="LaButti K."/>
            <person name="Lipzen A."/>
            <person name="Ng V."/>
            <person name="Riley R."/>
            <person name="Sandor L."/>
            <person name="Barry K."/>
            <person name="Martinez A.T."/>
            <person name="Xiao Y."/>
            <person name="Gibbons J.G."/>
            <person name="Terashima K."/>
            <person name="Grigoriev I.V."/>
            <person name="Hibbett D."/>
        </authorList>
    </citation>
    <scope>NUCLEOTIDE SEQUENCE</scope>
    <source>
        <strain evidence="2">Sp2 HRB7682 ss15</strain>
    </source>
</reference>
<name>A0A9W9ARI0_9AGAR</name>
<gene>
    <name evidence="2" type="ORF">C8J55DRAFT_593950</name>
</gene>
<feature type="region of interest" description="Disordered" evidence="1">
    <location>
        <begin position="335"/>
        <end position="360"/>
    </location>
</feature>
<organism evidence="2 3">
    <name type="scientific">Lentinula lateritia</name>
    <dbReference type="NCBI Taxonomy" id="40482"/>
    <lineage>
        <taxon>Eukaryota</taxon>
        <taxon>Fungi</taxon>
        <taxon>Dikarya</taxon>
        <taxon>Basidiomycota</taxon>
        <taxon>Agaricomycotina</taxon>
        <taxon>Agaricomycetes</taxon>
        <taxon>Agaricomycetidae</taxon>
        <taxon>Agaricales</taxon>
        <taxon>Marasmiineae</taxon>
        <taxon>Omphalotaceae</taxon>
        <taxon>Lentinula</taxon>
    </lineage>
</organism>
<feature type="compositionally biased region" description="Low complexity" evidence="1">
    <location>
        <begin position="296"/>
        <end position="305"/>
    </location>
</feature>
<dbReference type="AlphaFoldDB" id="A0A9W9ARI0"/>
<sequence length="443" mass="47580">MDASHQTFVISLLEGNALAIPPLNWTIFEKFRSRTDTNNVNFIWRGKIRATHLIGQAMDRNQAISDLSLREVGMSELLDIVQPFYPPRVLDHAVPGGDGDTFLHALGDDTAGITDEFVLTFFSHLLNNISERSEEFNRVRSTTEAGLSASDKPISKVQRTELNMDISHKRSATSIEADVNLRDSKRTKTSAISKLLSTNRTSKKVPEEASIRVSKKSVSNPLVNTRANPSIPRSSTVSAGPLPSSSLRRVPVSGTSAASRPTARAQNSTNRSVSVVHRQAVYIDDGKLDSHKHSSRASAPSAFPSSESWVQDDLAQLKTHSSSFKTTISQAGSLTSNIINDNDPTGSSTSGFHAETSSDTAQVITSRLPASSTSLPVSSLHSALGSVEHALVNNVILPSVLPDSESIKPKLLDDTTVQLLSAVHKAIGALLAAHQAAVARGED</sequence>
<reference evidence="2" key="1">
    <citation type="submission" date="2022-08" db="EMBL/GenBank/DDBJ databases">
        <authorList>
            <consortium name="DOE Joint Genome Institute"/>
            <person name="Min B."/>
            <person name="Riley R."/>
            <person name="Sierra-Patev S."/>
            <person name="Naranjo-Ortiz M."/>
            <person name="Looney B."/>
            <person name="Konkel Z."/>
            <person name="Slot J.C."/>
            <person name="Sakamoto Y."/>
            <person name="Steenwyk J.L."/>
            <person name="Rokas A."/>
            <person name="Carro J."/>
            <person name="Camarero S."/>
            <person name="Ferreira P."/>
            <person name="Molpeceres G."/>
            <person name="Ruiz-Duenas F.J."/>
            <person name="Serrano A."/>
            <person name="Henrissat B."/>
            <person name="Drula E."/>
            <person name="Hughes K.W."/>
            <person name="Mata J.L."/>
            <person name="Ishikawa N.K."/>
            <person name="Vargas-Isla R."/>
            <person name="Ushijima S."/>
            <person name="Smith C.A."/>
            <person name="Ahrendt S."/>
            <person name="Andreopoulos W."/>
            <person name="He G."/>
            <person name="Labutti K."/>
            <person name="Lipzen A."/>
            <person name="Ng V."/>
            <person name="Sandor L."/>
            <person name="Barry K."/>
            <person name="Martinez A.T."/>
            <person name="Xiao Y."/>
            <person name="Gibbons J.G."/>
            <person name="Terashima K."/>
            <person name="Hibbett D.S."/>
            <person name="Grigoriev I.V."/>
        </authorList>
    </citation>
    <scope>NUCLEOTIDE SEQUENCE</scope>
    <source>
        <strain evidence="2">Sp2 HRB7682 ss15</strain>
    </source>
</reference>
<feature type="compositionally biased region" description="Polar residues" evidence="1">
    <location>
        <begin position="216"/>
        <end position="273"/>
    </location>
</feature>
<feature type="region of interest" description="Disordered" evidence="1">
    <location>
        <begin position="197"/>
        <end position="276"/>
    </location>
</feature>